<dbReference type="EMBL" id="LCGS01000030">
    <property type="protein sequence ID" value="KKT18501.1"/>
    <property type="molecule type" value="Genomic_DNA"/>
</dbReference>
<comment type="caution">
    <text evidence="1">The sequence shown here is derived from an EMBL/GenBank/DDBJ whole genome shotgun (WGS) entry which is preliminary data.</text>
</comment>
<dbReference type="Proteomes" id="UP000034751">
    <property type="component" value="Unassembled WGS sequence"/>
</dbReference>
<proteinExistence type="predicted"/>
<accession>A0A0G1F869</accession>
<evidence type="ECO:0000313" key="1">
    <source>
        <dbReference type="EMBL" id="KKT18501.1"/>
    </source>
</evidence>
<dbReference type="AlphaFoldDB" id="A0A0G1F869"/>
<reference evidence="1 2" key="1">
    <citation type="journal article" date="2015" name="Nature">
        <title>rRNA introns, odd ribosomes, and small enigmatic genomes across a large radiation of phyla.</title>
        <authorList>
            <person name="Brown C.T."/>
            <person name="Hug L.A."/>
            <person name="Thomas B.C."/>
            <person name="Sharon I."/>
            <person name="Castelle C.J."/>
            <person name="Singh A."/>
            <person name="Wilkins M.J."/>
            <person name="Williams K.H."/>
            <person name="Banfield J.F."/>
        </authorList>
    </citation>
    <scope>NUCLEOTIDE SEQUENCE [LARGE SCALE GENOMIC DNA]</scope>
</reference>
<dbReference type="STRING" id="1618747.UW02_C0030G0001"/>
<organism evidence="1 2">
    <name type="scientific">Candidatus Nomurabacteria bacterium GW2011_GWB1_43_7</name>
    <dbReference type="NCBI Taxonomy" id="1618747"/>
    <lineage>
        <taxon>Bacteria</taxon>
        <taxon>Candidatus Nomuraibacteriota</taxon>
    </lineage>
</organism>
<gene>
    <name evidence="1" type="ORF">UW02_C0030G0001</name>
</gene>
<protein>
    <submittedName>
        <fullName evidence="1">Uncharacterized protein</fullName>
    </submittedName>
</protein>
<sequence length="176" mass="20557">MFFMWKEEKPMCSHESLLCGVPAVTSLLSIDRTKPFNPAFFIIGTGWSIDEEDQRSLSLTKVDLTKVRLETMLKSNENVITGGEEKLERLKEAGYIRLDAKILWTLWENQSLIPESWKEKINGNIRFIYFDGTVLQDSNGDRYVLYLDWDDGKWSWNVYWLDSRWFVYGPSAVLGK</sequence>
<evidence type="ECO:0000313" key="2">
    <source>
        <dbReference type="Proteomes" id="UP000034751"/>
    </source>
</evidence>
<name>A0A0G1F869_9BACT</name>